<gene>
    <name evidence="3" type="ORF">COY16_00320</name>
</gene>
<organism evidence="3 4">
    <name type="scientific">Candidatus Roizmanbacteria bacterium CG_4_10_14_0_2_um_filter_39_13</name>
    <dbReference type="NCBI Taxonomy" id="1974825"/>
    <lineage>
        <taxon>Bacteria</taxon>
        <taxon>Candidatus Roizmaniibacteriota</taxon>
    </lineage>
</organism>
<evidence type="ECO:0000313" key="3">
    <source>
        <dbReference type="EMBL" id="PIZ64037.1"/>
    </source>
</evidence>
<evidence type="ECO:0008006" key="5">
    <source>
        <dbReference type="Google" id="ProtNLM"/>
    </source>
</evidence>
<evidence type="ECO:0000313" key="4">
    <source>
        <dbReference type="Proteomes" id="UP000228503"/>
    </source>
</evidence>
<feature type="signal peptide" evidence="2">
    <location>
        <begin position="1"/>
        <end position="22"/>
    </location>
</feature>
<accession>A0A2M7U1R6</accession>
<keyword evidence="1" id="KW-0472">Membrane</keyword>
<protein>
    <recommendedName>
        <fullName evidence="5">SD-repeat containing protein B domain-containing protein</fullName>
    </recommendedName>
</protein>
<evidence type="ECO:0000256" key="1">
    <source>
        <dbReference type="SAM" id="Phobius"/>
    </source>
</evidence>
<reference evidence="4" key="1">
    <citation type="submission" date="2017-09" db="EMBL/GenBank/DDBJ databases">
        <title>Depth-based differentiation of microbial function through sediment-hosted aquifers and enrichment of novel symbionts in the deep terrestrial subsurface.</title>
        <authorList>
            <person name="Probst A.J."/>
            <person name="Ladd B."/>
            <person name="Jarett J.K."/>
            <person name="Geller-Mcgrath D.E."/>
            <person name="Sieber C.M.K."/>
            <person name="Emerson J.B."/>
            <person name="Anantharaman K."/>
            <person name="Thomas B.C."/>
            <person name="Malmstrom R."/>
            <person name="Stieglmeier M."/>
            <person name="Klingl A."/>
            <person name="Woyke T."/>
            <person name="Ryan C.M."/>
            <person name="Banfield J.F."/>
        </authorList>
    </citation>
    <scope>NUCLEOTIDE SEQUENCE [LARGE SCALE GENOMIC DNA]</scope>
</reference>
<evidence type="ECO:0000256" key="2">
    <source>
        <dbReference type="SAM" id="SignalP"/>
    </source>
</evidence>
<sequence>MKNYLFLLFGLFLFVFVPQISAQPQVKSGFRTVCLDAKWCNEDGVCPSGKKQVHRTALSTQTLKAVPSSPSYIFECVAADPDPICTTGNSELDILLTCPDTSMMTPDQIRENCDGYWKLTQDTTRDIGYDLRHSGDYGIWHLDPASNTYVQKNHANKDELILQSDGQGNLIPVEWQSYTKESRMRKFLVYNTITGTAAVPQDGSTSQTQGTLPFTFRSSDCSGNAYDPYGTVFDMMTLEPIPNVEVTLKQFSTTSNAEVVITNANPFVVNPFKTSEIGYFTFYVVDGNYTLSPAHSNYAQASLADVSQLPVNANRIYSDFYYSDSPVIRQRGNIEHRDIVMKPNASNPQGYTYPLEMLDETRQEKSGQLIYSGYLSHPFVLLDVEICTPGTPATCTFYKQFNHRNGGPNKTGKFVITLDQSLLDPNLGQYFNMKFTKQDLVTATLTQEKSVMGKYVAWVRDMVDKAVGVVHAQDGNTIESKVEPIPVYLEGFAYDNDGNIIPNATVGVYMYLFSGSPMYETTADANGFFRITTENIPSAEYSLRFTSPKNAENISYQSTSQFLANNSEFLSAEKINPYKSTNATTNPRRNITPSFVPQQKISPLVTEVSPTAAMAPSGTEEATTTTTTSRNPMYLIGAVLLILLGGAGVMLAVYVYKKRSADGEMSKPEPTEPKAE</sequence>
<name>A0A2M7U1R6_9BACT</name>
<dbReference type="SUPFAM" id="SSF49478">
    <property type="entry name" value="Cna protein B-type domain"/>
    <property type="match status" value="1"/>
</dbReference>
<dbReference type="Gene3D" id="2.60.40.1120">
    <property type="entry name" value="Carboxypeptidase-like, regulatory domain"/>
    <property type="match status" value="1"/>
</dbReference>
<keyword evidence="2" id="KW-0732">Signal</keyword>
<keyword evidence="1" id="KW-1133">Transmembrane helix</keyword>
<feature type="chain" id="PRO_5014747220" description="SD-repeat containing protein B domain-containing protein" evidence="2">
    <location>
        <begin position="23"/>
        <end position="676"/>
    </location>
</feature>
<comment type="caution">
    <text evidence="3">The sequence shown here is derived from an EMBL/GenBank/DDBJ whole genome shotgun (WGS) entry which is preliminary data.</text>
</comment>
<proteinExistence type="predicted"/>
<keyword evidence="1" id="KW-0812">Transmembrane</keyword>
<dbReference type="Proteomes" id="UP000228503">
    <property type="component" value="Unassembled WGS sequence"/>
</dbReference>
<dbReference type="EMBL" id="PFOB01000004">
    <property type="protein sequence ID" value="PIZ64037.1"/>
    <property type="molecule type" value="Genomic_DNA"/>
</dbReference>
<feature type="transmembrane region" description="Helical" evidence="1">
    <location>
        <begin position="633"/>
        <end position="656"/>
    </location>
</feature>
<dbReference type="AlphaFoldDB" id="A0A2M7U1R6"/>
<dbReference type="SUPFAM" id="SSF49464">
    <property type="entry name" value="Carboxypeptidase regulatory domain-like"/>
    <property type="match status" value="1"/>
</dbReference>
<dbReference type="InterPro" id="IPR008969">
    <property type="entry name" value="CarboxyPept-like_regulatory"/>
</dbReference>